<reference evidence="2 3" key="1">
    <citation type="submission" date="2019-04" db="EMBL/GenBank/DDBJ databases">
        <title>Annotation for the trematode Fasciola gigantica.</title>
        <authorList>
            <person name="Choi Y.-J."/>
        </authorList>
    </citation>
    <scope>NUCLEOTIDE SEQUENCE [LARGE SCALE GENOMIC DNA]</scope>
    <source>
        <strain evidence="2">Uganda_cow_1</strain>
    </source>
</reference>
<dbReference type="Proteomes" id="UP000316759">
    <property type="component" value="Unassembled WGS sequence"/>
</dbReference>
<comment type="caution">
    <text evidence="2">The sequence shown here is derived from an EMBL/GenBank/DDBJ whole genome shotgun (WGS) entry which is preliminary data.</text>
</comment>
<protein>
    <submittedName>
        <fullName evidence="2">Uncharacterized protein</fullName>
    </submittedName>
</protein>
<organism evidence="2 3">
    <name type="scientific">Fasciola gigantica</name>
    <name type="common">Giant liver fluke</name>
    <dbReference type="NCBI Taxonomy" id="46835"/>
    <lineage>
        <taxon>Eukaryota</taxon>
        <taxon>Metazoa</taxon>
        <taxon>Spiralia</taxon>
        <taxon>Lophotrochozoa</taxon>
        <taxon>Platyhelminthes</taxon>
        <taxon>Trematoda</taxon>
        <taxon>Digenea</taxon>
        <taxon>Plagiorchiida</taxon>
        <taxon>Echinostomata</taxon>
        <taxon>Echinostomatoidea</taxon>
        <taxon>Fasciolidae</taxon>
        <taxon>Fasciola</taxon>
    </lineage>
</organism>
<feature type="chain" id="PRO_5021284969" evidence="1">
    <location>
        <begin position="21"/>
        <end position="130"/>
    </location>
</feature>
<dbReference type="AlphaFoldDB" id="A0A504Z6X5"/>
<dbReference type="EMBL" id="SUNJ01002938">
    <property type="protein sequence ID" value="TPP65608.1"/>
    <property type="molecule type" value="Genomic_DNA"/>
</dbReference>
<name>A0A504Z6X5_FASGI</name>
<feature type="signal peptide" evidence="1">
    <location>
        <begin position="1"/>
        <end position="20"/>
    </location>
</feature>
<dbReference type="OrthoDB" id="6223842at2759"/>
<proteinExistence type="predicted"/>
<evidence type="ECO:0000313" key="3">
    <source>
        <dbReference type="Proteomes" id="UP000316759"/>
    </source>
</evidence>
<keyword evidence="3" id="KW-1185">Reference proteome</keyword>
<sequence length="130" mass="14899">MGPCVFLIVILSSFFLNSSQIRMSVTTEDLFRSKRWSLTEIQRCGPVKGYSCRTHQDCRERYKSNRVVCFEVYPCLSSCIRVGQLLDMPKLLKQVMALLVNGTVVNPMQTPEEVLRFQAEFLANKTRRGG</sequence>
<gene>
    <name evidence="2" type="ORF">FGIG_05050</name>
</gene>
<evidence type="ECO:0000256" key="1">
    <source>
        <dbReference type="SAM" id="SignalP"/>
    </source>
</evidence>
<accession>A0A504Z6X5</accession>
<keyword evidence="1" id="KW-0732">Signal</keyword>
<evidence type="ECO:0000313" key="2">
    <source>
        <dbReference type="EMBL" id="TPP65608.1"/>
    </source>
</evidence>